<evidence type="ECO:0000313" key="1">
    <source>
        <dbReference type="EMBL" id="MEA5522154.1"/>
    </source>
</evidence>
<sequence>MQPDQLLDSGCQGDRHSNFFNHCNPITFFFVLIISLFNTPLQVQMALAHPINQSKSDSVIAQSFQPGTPFLANGTYLYGQSPQRDQLGQAYMVFEVNQGRMVGAFYMPHSSFDCFWGTPQGNGLALTVIDSYTQETHPYAIGFNPSVVAASTSGGADQSVSLEGFYPIESISQADRKILEVCKSDLNQR</sequence>
<organism evidence="1 2">
    <name type="scientific">Limnoraphis robusta CCNP1315</name>
    <dbReference type="NCBI Taxonomy" id="3110306"/>
    <lineage>
        <taxon>Bacteria</taxon>
        <taxon>Bacillati</taxon>
        <taxon>Cyanobacteriota</taxon>
        <taxon>Cyanophyceae</taxon>
        <taxon>Oscillatoriophycideae</taxon>
        <taxon>Oscillatoriales</taxon>
        <taxon>Sirenicapillariaceae</taxon>
        <taxon>Limnoraphis</taxon>
    </lineage>
</organism>
<keyword evidence="2" id="KW-1185">Reference proteome</keyword>
<gene>
    <name evidence="1" type="ORF">VB854_24750</name>
</gene>
<dbReference type="EMBL" id="JAYGHT010000148">
    <property type="protein sequence ID" value="MEA5522154.1"/>
    <property type="molecule type" value="Genomic_DNA"/>
</dbReference>
<dbReference type="RefSeq" id="WP_323272592.1">
    <property type="nucleotide sequence ID" value="NZ_JAYGHT010000148.1"/>
</dbReference>
<name>A0ABU5U4V6_9CYAN</name>
<proteinExistence type="predicted"/>
<protein>
    <submittedName>
        <fullName evidence="1">Uncharacterized protein</fullName>
    </submittedName>
</protein>
<evidence type="ECO:0000313" key="2">
    <source>
        <dbReference type="Proteomes" id="UP001301728"/>
    </source>
</evidence>
<comment type="caution">
    <text evidence="1">The sequence shown here is derived from an EMBL/GenBank/DDBJ whole genome shotgun (WGS) entry which is preliminary data.</text>
</comment>
<dbReference type="Proteomes" id="UP001301728">
    <property type="component" value="Unassembled WGS sequence"/>
</dbReference>
<accession>A0ABU5U4V6</accession>
<reference evidence="1 2" key="1">
    <citation type="submission" date="2023-12" db="EMBL/GenBank/DDBJ databases">
        <title>Baltic Sea Cyanobacteria.</title>
        <authorList>
            <person name="Delbaje E."/>
            <person name="Fewer D.P."/>
            <person name="Shishido T.K."/>
        </authorList>
    </citation>
    <scope>NUCLEOTIDE SEQUENCE [LARGE SCALE GENOMIC DNA]</scope>
    <source>
        <strain evidence="1 2">CCNP 1315</strain>
    </source>
</reference>